<feature type="transmembrane region" description="Helical" evidence="1">
    <location>
        <begin position="90"/>
        <end position="107"/>
    </location>
</feature>
<gene>
    <name evidence="2" type="ORF">FIA58_014975</name>
</gene>
<evidence type="ECO:0000313" key="2">
    <source>
        <dbReference type="EMBL" id="NHN26985.1"/>
    </source>
</evidence>
<dbReference type="InterPro" id="IPR011990">
    <property type="entry name" value="TPR-like_helical_dom_sf"/>
</dbReference>
<reference evidence="2 3" key="2">
    <citation type="submission" date="2019-05" db="EMBL/GenBank/DDBJ databases">
        <authorList>
            <person name="Lianzixin W."/>
        </authorList>
    </citation>
    <scope>NUCLEOTIDE SEQUENCE [LARGE SCALE GENOMIC DNA]</scope>
    <source>
        <strain evidence="2 3">EC11</strain>
    </source>
</reference>
<protein>
    <submittedName>
        <fullName evidence="2">Tetratricopeptide repeat protein</fullName>
    </submittedName>
</protein>
<sequence>MQEEVYIVFEQYLQNEMTVEEKLNFENQIQNDTDLKESFELYKEANQFLKIKFSNETVDFKNNLSLISKQYSSKEANLGKTKVIPINSKWFAIAATIVIFISIWFFMQNGTPEYNDYKEHEKAYFTERSEGNNTLKEAEEAFNAKDYQKAIGFFEKIDQKDFGGEEHLFYAIALIETNQFDKAEVILQLIKEGNSIYKEKAIWYLGLSNLKQKKYDEAKIILETLSDEAEDYDKAQEIIKKL</sequence>
<comment type="caution">
    <text evidence="2">The sequence shown here is derived from an EMBL/GenBank/DDBJ whole genome shotgun (WGS) entry which is preliminary data.</text>
</comment>
<evidence type="ECO:0000256" key="1">
    <source>
        <dbReference type="SAM" id="Phobius"/>
    </source>
</evidence>
<reference evidence="3" key="1">
    <citation type="submission" date="2019-05" db="EMBL/GenBank/DDBJ databases">
        <title>Flavobacterium profundi sp. nov., isolated from a deep-sea seamount.</title>
        <authorList>
            <person name="Zhang D.-C."/>
        </authorList>
    </citation>
    <scope>NUCLEOTIDE SEQUENCE [LARGE SCALE GENOMIC DNA]</scope>
    <source>
        <strain evidence="3">EC11</strain>
    </source>
</reference>
<reference evidence="2 3" key="3">
    <citation type="submission" date="2020-02" db="EMBL/GenBank/DDBJ databases">
        <title>Flavobacterium profundi sp. nov., isolated from a deep-sea seamount.</title>
        <authorList>
            <person name="Zhang D.-C."/>
        </authorList>
    </citation>
    <scope>NUCLEOTIDE SEQUENCE [LARGE SCALE GENOMIC DNA]</scope>
    <source>
        <strain evidence="2 3">EC11</strain>
    </source>
</reference>
<keyword evidence="3" id="KW-1185">Reference proteome</keyword>
<dbReference type="SUPFAM" id="SSF48452">
    <property type="entry name" value="TPR-like"/>
    <property type="match status" value="1"/>
</dbReference>
<keyword evidence="1" id="KW-0812">Transmembrane</keyword>
<keyword evidence="1" id="KW-0472">Membrane</keyword>
<dbReference type="EMBL" id="VEVQ02000010">
    <property type="protein sequence ID" value="NHN26985.1"/>
    <property type="molecule type" value="Genomic_DNA"/>
</dbReference>
<keyword evidence="1" id="KW-1133">Transmembrane helix</keyword>
<name>A0ABX0IZ44_9FLAO</name>
<evidence type="ECO:0000313" key="3">
    <source>
        <dbReference type="Proteomes" id="UP000817854"/>
    </source>
</evidence>
<dbReference type="Gene3D" id="1.25.40.10">
    <property type="entry name" value="Tetratricopeptide repeat domain"/>
    <property type="match status" value="1"/>
</dbReference>
<accession>A0ABX0IZ44</accession>
<organism evidence="2 3">
    <name type="scientific">Flavobacterium jejuense</name>
    <dbReference type="NCBI Taxonomy" id="1544455"/>
    <lineage>
        <taxon>Bacteria</taxon>
        <taxon>Pseudomonadati</taxon>
        <taxon>Bacteroidota</taxon>
        <taxon>Flavobacteriia</taxon>
        <taxon>Flavobacteriales</taxon>
        <taxon>Flavobacteriaceae</taxon>
        <taxon>Flavobacterium</taxon>
    </lineage>
</organism>
<dbReference type="Proteomes" id="UP000817854">
    <property type="component" value="Unassembled WGS sequence"/>
</dbReference>
<proteinExistence type="predicted"/>
<dbReference type="RefSeq" id="WP_140963302.1">
    <property type="nucleotide sequence ID" value="NZ_VEVQ02000010.1"/>
</dbReference>